<keyword evidence="1" id="KW-0472">Membrane</keyword>
<accession>A0A3L7K1B5</accession>
<dbReference type="Proteomes" id="UP000276770">
    <property type="component" value="Unassembled WGS sequence"/>
</dbReference>
<evidence type="ECO:0000256" key="1">
    <source>
        <dbReference type="SAM" id="Phobius"/>
    </source>
</evidence>
<dbReference type="OrthoDB" id="2966542at2"/>
<dbReference type="InterPro" id="IPR043730">
    <property type="entry name" value="DUF5673"/>
</dbReference>
<evidence type="ECO:0000313" key="4">
    <source>
        <dbReference type="Proteomes" id="UP000276770"/>
    </source>
</evidence>
<evidence type="ECO:0000259" key="2">
    <source>
        <dbReference type="Pfam" id="PF18923"/>
    </source>
</evidence>
<name>A0A3L7K1B5_9BACI</name>
<feature type="transmembrane region" description="Helical" evidence="1">
    <location>
        <begin position="90"/>
        <end position="110"/>
    </location>
</feature>
<reference evidence="3 4" key="1">
    <citation type="submission" date="2018-10" db="EMBL/GenBank/DDBJ databases">
        <title>Falsibacillus sp. genome draft.</title>
        <authorList>
            <person name="Shi S."/>
        </authorList>
    </citation>
    <scope>NUCLEOTIDE SEQUENCE [LARGE SCALE GENOMIC DNA]</scope>
    <source>
        <strain evidence="3 4">GY 10110</strain>
    </source>
</reference>
<proteinExistence type="predicted"/>
<feature type="transmembrane region" description="Helical" evidence="1">
    <location>
        <begin position="63"/>
        <end position="84"/>
    </location>
</feature>
<organism evidence="3 4">
    <name type="scientific">Falsibacillus albus</name>
    <dbReference type="NCBI Taxonomy" id="2478915"/>
    <lineage>
        <taxon>Bacteria</taxon>
        <taxon>Bacillati</taxon>
        <taxon>Bacillota</taxon>
        <taxon>Bacilli</taxon>
        <taxon>Bacillales</taxon>
        <taxon>Bacillaceae</taxon>
        <taxon>Falsibacillus</taxon>
    </lineage>
</organism>
<keyword evidence="1" id="KW-1133">Transmembrane helix</keyword>
<dbReference type="RefSeq" id="WP_121679601.1">
    <property type="nucleotide sequence ID" value="NZ_RCVZ01000003.1"/>
</dbReference>
<sequence length="184" mass="21999">MDIGNFIHISFITLVCGIVIFVYFELIINFHQRGRLGKVEYPKNQQFDEYSLFIRWKTSEDRLYRTGIYLAYAWIIFVLFAWSYNVFVEPFYGLTAFSALPYILFFSNIIEIRERGLLINGLLVPWEDIERYKWDQRKENASLVLIYKQRKMGFKRFRSAPMPYLLSTKLEKIMNEQAGLKKDA</sequence>
<dbReference type="EMBL" id="RCVZ01000003">
    <property type="protein sequence ID" value="RLQ96580.1"/>
    <property type="molecule type" value="Genomic_DNA"/>
</dbReference>
<comment type="caution">
    <text evidence="3">The sequence shown here is derived from an EMBL/GenBank/DDBJ whole genome shotgun (WGS) entry which is preliminary data.</text>
</comment>
<protein>
    <recommendedName>
        <fullName evidence="2">DUF5673 domain-containing protein</fullName>
    </recommendedName>
</protein>
<keyword evidence="1" id="KW-0812">Transmembrane</keyword>
<dbReference type="AlphaFoldDB" id="A0A3L7K1B5"/>
<feature type="transmembrane region" description="Helical" evidence="1">
    <location>
        <begin position="6"/>
        <end position="28"/>
    </location>
</feature>
<evidence type="ECO:0000313" key="3">
    <source>
        <dbReference type="EMBL" id="RLQ96580.1"/>
    </source>
</evidence>
<feature type="domain" description="DUF5673" evidence="2">
    <location>
        <begin position="109"/>
        <end position="169"/>
    </location>
</feature>
<gene>
    <name evidence="3" type="ORF">D9X91_05595</name>
</gene>
<keyword evidence="4" id="KW-1185">Reference proteome</keyword>
<dbReference type="Pfam" id="PF18923">
    <property type="entry name" value="DUF5673"/>
    <property type="match status" value="1"/>
</dbReference>